<evidence type="ECO:0000259" key="1">
    <source>
        <dbReference type="Pfam" id="PF01636"/>
    </source>
</evidence>
<dbReference type="PANTHER" id="PTHR21310">
    <property type="entry name" value="AMINOGLYCOSIDE PHOSPHOTRANSFERASE-RELATED-RELATED"/>
    <property type="match status" value="1"/>
</dbReference>
<gene>
    <name evidence="2" type="ORF">RPMA_00610</name>
</gene>
<organism evidence="2 3">
    <name type="scientific">Tardiphaga alba</name>
    <dbReference type="NCBI Taxonomy" id="340268"/>
    <lineage>
        <taxon>Bacteria</taxon>
        <taxon>Pseudomonadati</taxon>
        <taxon>Pseudomonadota</taxon>
        <taxon>Alphaproteobacteria</taxon>
        <taxon>Hyphomicrobiales</taxon>
        <taxon>Nitrobacteraceae</taxon>
        <taxon>Tardiphaga</taxon>
    </lineage>
</organism>
<proteinExistence type="predicted"/>
<dbReference type="Gene3D" id="3.30.200.20">
    <property type="entry name" value="Phosphorylase Kinase, domain 1"/>
    <property type="match status" value="1"/>
</dbReference>
<reference evidence="2 3" key="1">
    <citation type="submission" date="2019-02" db="EMBL/GenBank/DDBJ databases">
        <title>Emended description of the genus Rhodopseudomonas and description of Rhodopseudomonas albus sp. nov., a non-phototrophic, heavy-metal-tolerant bacterium isolated from garden soil.</title>
        <authorList>
            <person name="Bao Z."/>
            <person name="Cao W.W."/>
            <person name="Sato Y."/>
            <person name="Nishizawa T."/>
            <person name="Zhao J."/>
            <person name="Guo Y."/>
            <person name="Ohta H."/>
        </authorList>
    </citation>
    <scope>NUCLEOTIDE SEQUENCE [LARGE SCALE GENOMIC DNA]</scope>
    <source>
        <strain evidence="2 3">SK50-23</strain>
    </source>
</reference>
<name>A0ABX8A4D9_9BRAD</name>
<dbReference type="RefSeq" id="WP_211911019.1">
    <property type="nucleotide sequence ID" value="NZ_CP036498.1"/>
</dbReference>
<keyword evidence="3" id="KW-1185">Reference proteome</keyword>
<feature type="domain" description="Aminoglycoside phosphotransferase" evidence="1">
    <location>
        <begin position="32"/>
        <end position="263"/>
    </location>
</feature>
<accession>A0ABX8A4D9</accession>
<dbReference type="CDD" id="cd05154">
    <property type="entry name" value="ACAD10_11_N-like"/>
    <property type="match status" value="1"/>
</dbReference>
<evidence type="ECO:0000313" key="2">
    <source>
        <dbReference type="EMBL" id="QUS37534.1"/>
    </source>
</evidence>
<dbReference type="SUPFAM" id="SSF56112">
    <property type="entry name" value="Protein kinase-like (PK-like)"/>
    <property type="match status" value="1"/>
</dbReference>
<dbReference type="Proteomes" id="UP000682843">
    <property type="component" value="Chromosome"/>
</dbReference>
<dbReference type="Pfam" id="PF01636">
    <property type="entry name" value="APH"/>
    <property type="match status" value="1"/>
</dbReference>
<sequence length="353" mass="38631">MSEEAWQQLVDLDALRGWMDAQELGRGALEAVTPLAGGTQNVLLRFARDGRSYVLRRSPAHPRGDGNATNRREARVLGVLASTEVPHPRLIAACSDTDVIGAAFYLMEPIDGFNATVALPSLHAGDAAIRRRMGFALVDGALALSRVDHAAAGLADFGKSDGFLERQVPRWRALLESYHDYKEWPGPSAIPGIDAVADWLTTHRPKQFAPGILHGDYHLANVMFRPDRAELAAIVDWELCTIGDPLLDMGWIMATWPDEQGHTTSEIGIKPWDGFARINELMAHYAANSPRDCTQLQWYGVLGCYKLGLILEGTYARACAGLAAPATGDRLHRSCIKLFQRALGWLERGKVGG</sequence>
<dbReference type="EMBL" id="CP036498">
    <property type="protein sequence ID" value="QUS37534.1"/>
    <property type="molecule type" value="Genomic_DNA"/>
</dbReference>
<dbReference type="PANTHER" id="PTHR21310:SF40">
    <property type="entry name" value="AMINOGLYCOSIDE PHOSPHOTRANSFERASE DOMAIN-CONTAINING PROTEIN-RELATED"/>
    <property type="match status" value="1"/>
</dbReference>
<evidence type="ECO:0000313" key="3">
    <source>
        <dbReference type="Proteomes" id="UP000682843"/>
    </source>
</evidence>
<dbReference type="InterPro" id="IPR051678">
    <property type="entry name" value="AGP_Transferase"/>
</dbReference>
<dbReference type="InterPro" id="IPR011009">
    <property type="entry name" value="Kinase-like_dom_sf"/>
</dbReference>
<protein>
    <submittedName>
        <fullName evidence="2">Phosphotransferase family protein</fullName>
    </submittedName>
</protein>
<dbReference type="InterPro" id="IPR041726">
    <property type="entry name" value="ACAD10_11_N"/>
</dbReference>
<dbReference type="Gene3D" id="3.90.1200.10">
    <property type="match status" value="1"/>
</dbReference>
<dbReference type="InterPro" id="IPR002575">
    <property type="entry name" value="Aminoglycoside_PTrfase"/>
</dbReference>